<comment type="subcellular location">
    <subcellularLocation>
        <location evidence="6">Cell outer membrane</location>
        <topology evidence="6">Lipid-anchor</topology>
    </subcellularLocation>
</comment>
<comment type="caution">
    <text evidence="7">The sequence shown here is derived from an EMBL/GenBank/DDBJ whole genome shotgun (WGS) entry which is preliminary data.</text>
</comment>
<keyword evidence="8" id="KW-1185">Reference proteome</keyword>
<dbReference type="HAMAP" id="MF_01186">
    <property type="entry name" value="LPS_assembly_LptE"/>
    <property type="match status" value="1"/>
</dbReference>
<keyword evidence="2 6" id="KW-0472">Membrane</keyword>
<dbReference type="Gene3D" id="3.30.160.150">
    <property type="entry name" value="Lipoprotein like domain"/>
    <property type="match status" value="1"/>
</dbReference>
<dbReference type="PANTHER" id="PTHR38098">
    <property type="entry name" value="LPS-ASSEMBLY LIPOPROTEIN LPTE"/>
    <property type="match status" value="1"/>
</dbReference>
<organism evidence="7 8">
    <name type="scientific">Pelistega ratti</name>
    <dbReference type="NCBI Taxonomy" id="2652177"/>
    <lineage>
        <taxon>Bacteria</taxon>
        <taxon>Pseudomonadati</taxon>
        <taxon>Pseudomonadota</taxon>
        <taxon>Betaproteobacteria</taxon>
        <taxon>Burkholderiales</taxon>
        <taxon>Alcaligenaceae</taxon>
        <taxon>Pelistega</taxon>
    </lineage>
</organism>
<evidence type="ECO:0000256" key="3">
    <source>
        <dbReference type="ARBA" id="ARBA00023139"/>
    </source>
</evidence>
<gene>
    <name evidence="6" type="primary">lptE</name>
    <name evidence="7" type="ORF">F9B74_06095</name>
</gene>
<dbReference type="RefSeq" id="WP_163764462.1">
    <property type="nucleotide sequence ID" value="NZ_JAAGYR010000010.1"/>
</dbReference>
<comment type="similarity">
    <text evidence="6">Belongs to the LptE lipoprotein family.</text>
</comment>
<dbReference type="PANTHER" id="PTHR38098:SF1">
    <property type="entry name" value="LPS-ASSEMBLY LIPOPROTEIN LPTE"/>
    <property type="match status" value="1"/>
</dbReference>
<dbReference type="Proteomes" id="UP000477651">
    <property type="component" value="Unassembled WGS sequence"/>
</dbReference>
<dbReference type="AlphaFoldDB" id="A0A6L9Y7T2"/>
<dbReference type="GO" id="GO:0043165">
    <property type="term" value="P:Gram-negative-bacterium-type cell outer membrane assembly"/>
    <property type="evidence" value="ECO:0007669"/>
    <property type="project" value="UniProtKB-UniRule"/>
</dbReference>
<evidence type="ECO:0000313" key="8">
    <source>
        <dbReference type="Proteomes" id="UP000477651"/>
    </source>
</evidence>
<dbReference type="PROSITE" id="PS51257">
    <property type="entry name" value="PROKAR_LIPOPROTEIN"/>
    <property type="match status" value="1"/>
</dbReference>
<keyword evidence="1 6" id="KW-0732">Signal</keyword>
<evidence type="ECO:0000256" key="2">
    <source>
        <dbReference type="ARBA" id="ARBA00023136"/>
    </source>
</evidence>
<reference evidence="7 8" key="1">
    <citation type="submission" date="2020-02" db="EMBL/GenBank/DDBJ databases">
        <title>Pelistega sp. NLN82 were isolated from wild rodents of the Hainan Island.</title>
        <authorList>
            <person name="Niu N."/>
            <person name="Zhou J."/>
        </authorList>
    </citation>
    <scope>NUCLEOTIDE SEQUENCE [LARGE SCALE GENOMIC DNA]</scope>
    <source>
        <strain evidence="7 8">NLN82</strain>
    </source>
</reference>
<evidence type="ECO:0000256" key="6">
    <source>
        <dbReference type="HAMAP-Rule" id="MF_01186"/>
    </source>
</evidence>
<dbReference type="GO" id="GO:1990351">
    <property type="term" value="C:transporter complex"/>
    <property type="evidence" value="ECO:0007669"/>
    <property type="project" value="TreeGrafter"/>
</dbReference>
<comment type="function">
    <text evidence="6">Together with LptD, is involved in the assembly of lipopolysaccharide (LPS) at the surface of the outer membrane. Required for the proper assembly of LptD. Binds LPS and may serve as the LPS recognition site at the outer membrane.</text>
</comment>
<dbReference type="Pfam" id="PF04390">
    <property type="entry name" value="LptE"/>
    <property type="match status" value="1"/>
</dbReference>
<accession>A0A6L9Y7T2</accession>
<keyword evidence="5 6" id="KW-0449">Lipoprotein</keyword>
<dbReference type="EMBL" id="JAAGYR010000010">
    <property type="protein sequence ID" value="NEN75897.1"/>
    <property type="molecule type" value="Genomic_DNA"/>
</dbReference>
<dbReference type="GO" id="GO:0015920">
    <property type="term" value="P:lipopolysaccharide transport"/>
    <property type="evidence" value="ECO:0007669"/>
    <property type="project" value="TreeGrafter"/>
</dbReference>
<proteinExistence type="inferred from homology"/>
<keyword evidence="3 6" id="KW-0564">Palmitate</keyword>
<dbReference type="GO" id="GO:0001530">
    <property type="term" value="F:lipopolysaccharide binding"/>
    <property type="evidence" value="ECO:0007669"/>
    <property type="project" value="TreeGrafter"/>
</dbReference>
<dbReference type="InterPro" id="IPR007485">
    <property type="entry name" value="LPS_assembly_LptE"/>
</dbReference>
<protein>
    <recommendedName>
        <fullName evidence="6">LPS-assembly lipoprotein LptE</fullName>
    </recommendedName>
</protein>
<evidence type="ECO:0000256" key="5">
    <source>
        <dbReference type="ARBA" id="ARBA00023288"/>
    </source>
</evidence>
<sequence>MQTKKTAISYRLLLGLLAFCVFLTACGFKMRGQTDLPYKTVYANISRNTSFGIYIYRLLKASSPDTVVVDDAKDADIIITQLSMNRNRTEVSLDADGKVEEYELGISLHFTVTDNQGNVLIEPSSLDSTQLLPYDEDVADAKNAEMSLMYSNMEKNIADRLYRRLISESLVERYRYFNPQ</sequence>
<keyword evidence="4 6" id="KW-0998">Cell outer membrane</keyword>
<evidence type="ECO:0000256" key="1">
    <source>
        <dbReference type="ARBA" id="ARBA00022729"/>
    </source>
</evidence>
<name>A0A6L9Y7T2_9BURK</name>
<dbReference type="GO" id="GO:0009279">
    <property type="term" value="C:cell outer membrane"/>
    <property type="evidence" value="ECO:0007669"/>
    <property type="project" value="UniProtKB-SubCell"/>
</dbReference>
<evidence type="ECO:0000256" key="4">
    <source>
        <dbReference type="ARBA" id="ARBA00023237"/>
    </source>
</evidence>
<comment type="subunit">
    <text evidence="6">Component of the lipopolysaccharide transport and assembly complex. Interacts with LptD.</text>
</comment>
<evidence type="ECO:0000313" key="7">
    <source>
        <dbReference type="EMBL" id="NEN75897.1"/>
    </source>
</evidence>